<feature type="region of interest" description="Disordered" evidence="1">
    <location>
        <begin position="1"/>
        <end position="60"/>
    </location>
</feature>
<evidence type="ECO:0000313" key="3">
    <source>
        <dbReference type="Proteomes" id="UP000799538"/>
    </source>
</evidence>
<sequence length="142" mass="16777">MRTGGDHVLPHRDGGVRQTIEHQERSDPDATTRQEVHQDDWPSRNSRGHRIAIKQEENENDMNLEHITPWIKKEETPASLSIKREESERARTAHPDEWIKDTSEERRLRLFKTIDEDLEEAAAYLPQLRSSPEKERRFFEEG</sequence>
<proteinExistence type="predicted"/>
<dbReference type="EMBL" id="ML992503">
    <property type="protein sequence ID" value="KAF2225580.1"/>
    <property type="molecule type" value="Genomic_DNA"/>
</dbReference>
<feature type="compositionally biased region" description="Basic and acidic residues" evidence="1">
    <location>
        <begin position="1"/>
        <end position="42"/>
    </location>
</feature>
<protein>
    <submittedName>
        <fullName evidence="2">Uncharacterized protein</fullName>
    </submittedName>
</protein>
<dbReference type="OrthoDB" id="10366458at2759"/>
<accession>A0A6A6GJC4</accession>
<keyword evidence="3" id="KW-1185">Reference proteome</keyword>
<reference evidence="3" key="1">
    <citation type="journal article" date="2020" name="Stud. Mycol.">
        <title>101 Dothideomycetes genomes: A test case for predicting lifestyles and emergence of pathogens.</title>
        <authorList>
            <person name="Haridas S."/>
            <person name="Albert R."/>
            <person name="Binder M."/>
            <person name="Bloem J."/>
            <person name="LaButti K."/>
            <person name="Salamov A."/>
            <person name="Andreopoulos B."/>
            <person name="Baker S."/>
            <person name="Barry K."/>
            <person name="Bills G."/>
            <person name="Bluhm B."/>
            <person name="Cannon C."/>
            <person name="Castanera R."/>
            <person name="Culley D."/>
            <person name="Daum C."/>
            <person name="Ezra D."/>
            <person name="Gonzalez J."/>
            <person name="Henrissat B."/>
            <person name="Kuo A."/>
            <person name="Liang C."/>
            <person name="Lipzen A."/>
            <person name="Lutzoni F."/>
            <person name="Magnuson J."/>
            <person name="Mondo S."/>
            <person name="Nolan M."/>
            <person name="Ohm R."/>
            <person name="Pangilinan J."/>
            <person name="Park H.-J."/>
            <person name="Ramirez L."/>
            <person name="Alfaro M."/>
            <person name="Sun H."/>
            <person name="Tritt A."/>
            <person name="Yoshinaga Y."/>
            <person name="Zwiers L.-H."/>
            <person name="Turgeon B."/>
            <person name="Goodwin S."/>
            <person name="Spatafora J."/>
            <person name="Crous P."/>
            <person name="Grigoriev I."/>
        </authorList>
    </citation>
    <scope>NUCLEOTIDE SEQUENCE [LARGE SCALE GENOMIC DNA]</scope>
    <source>
        <strain evidence="3">CECT 20119</strain>
    </source>
</reference>
<gene>
    <name evidence="2" type="ORF">BDZ85DRAFT_279258</name>
</gene>
<feature type="region of interest" description="Disordered" evidence="1">
    <location>
        <begin position="76"/>
        <end position="98"/>
    </location>
</feature>
<name>A0A6A6GJC4_9PEZI</name>
<dbReference type="AlphaFoldDB" id="A0A6A6GJC4"/>
<evidence type="ECO:0000313" key="2">
    <source>
        <dbReference type="EMBL" id="KAF2225580.1"/>
    </source>
</evidence>
<dbReference type="Proteomes" id="UP000799538">
    <property type="component" value="Unassembled WGS sequence"/>
</dbReference>
<organism evidence="2 3">
    <name type="scientific">Elsinoe ampelina</name>
    <dbReference type="NCBI Taxonomy" id="302913"/>
    <lineage>
        <taxon>Eukaryota</taxon>
        <taxon>Fungi</taxon>
        <taxon>Dikarya</taxon>
        <taxon>Ascomycota</taxon>
        <taxon>Pezizomycotina</taxon>
        <taxon>Dothideomycetes</taxon>
        <taxon>Dothideomycetidae</taxon>
        <taxon>Myriangiales</taxon>
        <taxon>Elsinoaceae</taxon>
        <taxon>Elsinoe</taxon>
    </lineage>
</organism>
<evidence type="ECO:0000256" key="1">
    <source>
        <dbReference type="SAM" id="MobiDB-lite"/>
    </source>
</evidence>